<keyword evidence="1" id="KW-0732">Signal</keyword>
<name>A0A8T0J7M9_CERPU</name>
<reference evidence="2" key="1">
    <citation type="submission" date="2020-06" db="EMBL/GenBank/DDBJ databases">
        <title>WGS assembly of Ceratodon purpureus strain R40.</title>
        <authorList>
            <person name="Carey S.B."/>
            <person name="Jenkins J."/>
            <person name="Shu S."/>
            <person name="Lovell J.T."/>
            <person name="Sreedasyam A."/>
            <person name="Maumus F."/>
            <person name="Tiley G.P."/>
            <person name="Fernandez-Pozo N."/>
            <person name="Barry K."/>
            <person name="Chen C."/>
            <person name="Wang M."/>
            <person name="Lipzen A."/>
            <person name="Daum C."/>
            <person name="Saski C.A."/>
            <person name="Payton A.C."/>
            <person name="Mcbreen J.C."/>
            <person name="Conrad R.E."/>
            <person name="Kollar L.M."/>
            <person name="Olsson S."/>
            <person name="Huttunen S."/>
            <person name="Landis J.B."/>
            <person name="Wickett N.J."/>
            <person name="Johnson M.G."/>
            <person name="Rensing S.A."/>
            <person name="Grimwood J."/>
            <person name="Schmutz J."/>
            <person name="Mcdaniel S.F."/>
        </authorList>
    </citation>
    <scope>NUCLEOTIDE SEQUENCE</scope>
    <source>
        <strain evidence="2">R40</strain>
    </source>
</reference>
<evidence type="ECO:0000256" key="1">
    <source>
        <dbReference type="SAM" id="SignalP"/>
    </source>
</evidence>
<feature type="signal peptide" evidence="1">
    <location>
        <begin position="1"/>
        <end position="24"/>
    </location>
</feature>
<dbReference type="EMBL" id="CM026421">
    <property type="protein sequence ID" value="KAG0590979.1"/>
    <property type="molecule type" value="Genomic_DNA"/>
</dbReference>
<proteinExistence type="predicted"/>
<feature type="chain" id="PRO_5035810188" evidence="1">
    <location>
        <begin position="25"/>
        <end position="58"/>
    </location>
</feature>
<organism evidence="2 3">
    <name type="scientific">Ceratodon purpureus</name>
    <name type="common">Fire moss</name>
    <name type="synonym">Dicranum purpureum</name>
    <dbReference type="NCBI Taxonomy" id="3225"/>
    <lineage>
        <taxon>Eukaryota</taxon>
        <taxon>Viridiplantae</taxon>
        <taxon>Streptophyta</taxon>
        <taxon>Embryophyta</taxon>
        <taxon>Bryophyta</taxon>
        <taxon>Bryophytina</taxon>
        <taxon>Bryopsida</taxon>
        <taxon>Dicranidae</taxon>
        <taxon>Pseudoditrichales</taxon>
        <taxon>Ditrichaceae</taxon>
        <taxon>Ceratodon</taxon>
    </lineage>
</organism>
<dbReference type="AlphaFoldDB" id="A0A8T0J7M9"/>
<protein>
    <submittedName>
        <fullName evidence="2">Uncharacterized protein</fullName>
    </submittedName>
</protein>
<sequence length="58" mass="6462">MYCTLASFLCLVFVARCRLRFMEAIVNLVGRQSNFGITSLLEADMVPSKNNTCLILCA</sequence>
<evidence type="ECO:0000313" key="2">
    <source>
        <dbReference type="EMBL" id="KAG0590979.1"/>
    </source>
</evidence>
<gene>
    <name evidence="2" type="ORF">KC19_1G140200</name>
</gene>
<dbReference type="Proteomes" id="UP000822688">
    <property type="component" value="Chromosome 1"/>
</dbReference>
<comment type="caution">
    <text evidence="2">The sequence shown here is derived from an EMBL/GenBank/DDBJ whole genome shotgun (WGS) entry which is preliminary data.</text>
</comment>
<accession>A0A8T0J7M9</accession>
<evidence type="ECO:0000313" key="3">
    <source>
        <dbReference type="Proteomes" id="UP000822688"/>
    </source>
</evidence>
<keyword evidence="3" id="KW-1185">Reference proteome</keyword>